<name>A0AAN7PAP5_9COLE</name>
<organism evidence="1 2">
    <name type="scientific">Aquatica leii</name>
    <dbReference type="NCBI Taxonomy" id="1421715"/>
    <lineage>
        <taxon>Eukaryota</taxon>
        <taxon>Metazoa</taxon>
        <taxon>Ecdysozoa</taxon>
        <taxon>Arthropoda</taxon>
        <taxon>Hexapoda</taxon>
        <taxon>Insecta</taxon>
        <taxon>Pterygota</taxon>
        <taxon>Neoptera</taxon>
        <taxon>Endopterygota</taxon>
        <taxon>Coleoptera</taxon>
        <taxon>Polyphaga</taxon>
        <taxon>Elateriformia</taxon>
        <taxon>Elateroidea</taxon>
        <taxon>Lampyridae</taxon>
        <taxon>Luciolinae</taxon>
        <taxon>Aquatica</taxon>
    </lineage>
</organism>
<sequence length="123" mass="14426">MSAEEFHKFCNLGYFTIRRTHKFWSGTWTDMVIEQNLMRAFKTEDTCRFTHVSSKQHVELRDSRKSRDLHDFRQTLSWFEAHSPFDETVQDKLISLSTGIVADSSINCDCAFEHGLKAQSRMT</sequence>
<dbReference type="EMBL" id="JARPUR010000004">
    <property type="protein sequence ID" value="KAK4878621.1"/>
    <property type="molecule type" value="Genomic_DNA"/>
</dbReference>
<keyword evidence="2" id="KW-1185">Reference proteome</keyword>
<comment type="caution">
    <text evidence="1">The sequence shown here is derived from an EMBL/GenBank/DDBJ whole genome shotgun (WGS) entry which is preliminary data.</text>
</comment>
<evidence type="ECO:0000313" key="1">
    <source>
        <dbReference type="EMBL" id="KAK4878621.1"/>
    </source>
</evidence>
<reference evidence="2" key="1">
    <citation type="submission" date="2023-01" db="EMBL/GenBank/DDBJ databases">
        <title>Key to firefly adult light organ development and bioluminescence: homeobox transcription factors regulate luciferase expression and transportation to peroxisome.</title>
        <authorList>
            <person name="Fu X."/>
        </authorList>
    </citation>
    <scope>NUCLEOTIDE SEQUENCE [LARGE SCALE GENOMIC DNA]</scope>
</reference>
<accession>A0AAN7PAP5</accession>
<gene>
    <name evidence="1" type="ORF">RN001_011127</name>
</gene>
<proteinExistence type="predicted"/>
<dbReference type="Proteomes" id="UP001353858">
    <property type="component" value="Unassembled WGS sequence"/>
</dbReference>
<evidence type="ECO:0000313" key="2">
    <source>
        <dbReference type="Proteomes" id="UP001353858"/>
    </source>
</evidence>
<dbReference type="AlphaFoldDB" id="A0AAN7PAP5"/>
<protein>
    <submittedName>
        <fullName evidence="1">Uncharacterized protein</fullName>
    </submittedName>
</protein>